<gene>
    <name evidence="1" type="ORF">J4P90_12000</name>
</gene>
<comment type="caution">
    <text evidence="1">The sequence shown here is derived from an EMBL/GenBank/DDBJ whole genome shotgun (WGS) entry which is preliminary data.</text>
</comment>
<name>A0ABS3NYF5_9BACI</name>
<reference evidence="1 2" key="1">
    <citation type="submission" date="2021-03" db="EMBL/GenBank/DDBJ databases">
        <title>Identification of novel Bacillus strains.</title>
        <authorList>
            <person name="Xiao Z."/>
            <person name="Li Y."/>
            <person name="Shen J."/>
        </authorList>
    </citation>
    <scope>NUCLEOTIDE SEQUENCE [LARGE SCALE GENOMIC DNA]</scope>
    <source>
        <strain evidence="1 2">SY8</strain>
    </source>
</reference>
<accession>A0ABS3NYF5</accession>
<dbReference type="PROSITE" id="PS51257">
    <property type="entry name" value="PROKAR_LIPOPROTEIN"/>
    <property type="match status" value="1"/>
</dbReference>
<protein>
    <recommendedName>
        <fullName evidence="3">Lipoprotein</fullName>
    </recommendedName>
</protein>
<dbReference type="EMBL" id="JAGDQJ010000013">
    <property type="protein sequence ID" value="MBO1625956.1"/>
    <property type="molecule type" value="Genomic_DNA"/>
</dbReference>
<evidence type="ECO:0000313" key="2">
    <source>
        <dbReference type="Proteomes" id="UP000677611"/>
    </source>
</evidence>
<evidence type="ECO:0000313" key="1">
    <source>
        <dbReference type="EMBL" id="MBO1625956.1"/>
    </source>
</evidence>
<dbReference type="Proteomes" id="UP000677611">
    <property type="component" value="Unassembled WGS sequence"/>
</dbReference>
<proteinExistence type="predicted"/>
<dbReference type="RefSeq" id="WP_208017799.1">
    <property type="nucleotide sequence ID" value="NZ_CP127376.1"/>
</dbReference>
<evidence type="ECO:0008006" key="3">
    <source>
        <dbReference type="Google" id="ProtNLM"/>
    </source>
</evidence>
<organism evidence="1 2">
    <name type="scientific">Bacillus arachidis</name>
    <dbReference type="NCBI Taxonomy" id="2819290"/>
    <lineage>
        <taxon>Bacteria</taxon>
        <taxon>Bacillati</taxon>
        <taxon>Bacillota</taxon>
        <taxon>Bacilli</taxon>
        <taxon>Bacillales</taxon>
        <taxon>Bacillaceae</taxon>
        <taxon>Bacillus</taxon>
    </lineage>
</organism>
<sequence>MKKILLIMFTILFVTGCSKTSKQIDAFDAEMQGLLKEATSMFPESNSMKAYYKKMESIKQELYRNKNIKEKDREVLKDLTAQSKLVMQSAESGLRDQLINDIEKLNKIVEEYKSA</sequence>
<keyword evidence="2" id="KW-1185">Reference proteome</keyword>